<evidence type="ECO:0000259" key="5">
    <source>
        <dbReference type="PROSITE" id="PS51635"/>
    </source>
</evidence>
<evidence type="ECO:0000256" key="2">
    <source>
        <dbReference type="ARBA" id="ARBA00022963"/>
    </source>
</evidence>
<dbReference type="SUPFAM" id="SSF52151">
    <property type="entry name" value="FabD/lysophospholipase-like"/>
    <property type="match status" value="1"/>
</dbReference>
<protein>
    <submittedName>
        <fullName evidence="6">Patatin</fullName>
    </submittedName>
</protein>
<evidence type="ECO:0000313" key="6">
    <source>
        <dbReference type="EMBL" id="RDZ29278.1"/>
    </source>
</evidence>
<feature type="domain" description="PNPLA" evidence="5">
    <location>
        <begin position="65"/>
        <end position="223"/>
    </location>
</feature>
<evidence type="ECO:0000256" key="4">
    <source>
        <dbReference type="PROSITE-ProRule" id="PRU01161"/>
    </source>
</evidence>
<dbReference type="PANTHER" id="PTHR14226">
    <property type="entry name" value="NEUROPATHY TARGET ESTERASE/SWISS CHEESE D.MELANOGASTER"/>
    <property type="match status" value="1"/>
</dbReference>
<feature type="active site" description="Nucleophile" evidence="4">
    <location>
        <position position="98"/>
    </location>
</feature>
<evidence type="ECO:0000256" key="3">
    <source>
        <dbReference type="ARBA" id="ARBA00023098"/>
    </source>
</evidence>
<dbReference type="InterPro" id="IPR016035">
    <property type="entry name" value="Acyl_Trfase/lysoPLipase"/>
</dbReference>
<dbReference type="CDD" id="cd07205">
    <property type="entry name" value="Pat_PNPLA6_PNPLA7_NTE1_like"/>
    <property type="match status" value="1"/>
</dbReference>
<dbReference type="InterPro" id="IPR002641">
    <property type="entry name" value="PNPLA_dom"/>
</dbReference>
<organism evidence="6 7">
    <name type="scientific">Lysobacter silvisoli</name>
    <dbReference type="NCBI Taxonomy" id="2293254"/>
    <lineage>
        <taxon>Bacteria</taxon>
        <taxon>Pseudomonadati</taxon>
        <taxon>Pseudomonadota</taxon>
        <taxon>Gammaproteobacteria</taxon>
        <taxon>Lysobacterales</taxon>
        <taxon>Lysobacteraceae</taxon>
        <taxon>Lysobacter</taxon>
    </lineage>
</organism>
<dbReference type="Pfam" id="PF01734">
    <property type="entry name" value="Patatin"/>
    <property type="match status" value="1"/>
</dbReference>
<keyword evidence="2 4" id="KW-0442">Lipid degradation</keyword>
<sequence>MEVTTMKITKLRLLTLAGGIALGSTLMSFASSAQRSATPVQARPLPLARAERAHPGDDRRPVIGLALGGGGMRGLAHIGVLQALEEAGIEPDLIVGTSAGALVGAIYASGKDAQEIARLAQQVEIGSFVDFTLSTQGLMRGDRIADWVDTTVGAQPIDAFPIRFAAVATDLQQGRPMLLDRGDAGEAVRASAAVPGVTLPVPYAQGHLVDGGVASLVPVRAAKALGADVVIAVDIYCRSSEAAGLSAPSVLRQTMHRQSCLIAEPELAEADIRIAPEVIAPGISDRPAQQRAIDAGYEAARKALAEGRQRDIALR</sequence>
<dbReference type="GO" id="GO:0016042">
    <property type="term" value="P:lipid catabolic process"/>
    <property type="evidence" value="ECO:0007669"/>
    <property type="project" value="UniProtKB-UniRule"/>
</dbReference>
<keyword evidence="7" id="KW-1185">Reference proteome</keyword>
<dbReference type="Gene3D" id="3.40.1090.10">
    <property type="entry name" value="Cytosolic phospholipase A2 catalytic domain"/>
    <property type="match status" value="2"/>
</dbReference>
<dbReference type="PANTHER" id="PTHR14226:SF29">
    <property type="entry name" value="NEUROPATHY TARGET ESTERASE SWS"/>
    <property type="match status" value="1"/>
</dbReference>
<gene>
    <name evidence="6" type="ORF">DX914_09395</name>
</gene>
<evidence type="ECO:0000313" key="7">
    <source>
        <dbReference type="Proteomes" id="UP000264492"/>
    </source>
</evidence>
<dbReference type="EMBL" id="QTSU01000001">
    <property type="protein sequence ID" value="RDZ29278.1"/>
    <property type="molecule type" value="Genomic_DNA"/>
</dbReference>
<keyword evidence="1 4" id="KW-0378">Hydrolase</keyword>
<dbReference type="GO" id="GO:0016787">
    <property type="term" value="F:hydrolase activity"/>
    <property type="evidence" value="ECO:0007669"/>
    <property type="project" value="UniProtKB-UniRule"/>
</dbReference>
<accession>A0A371K5W8</accession>
<comment type="caution">
    <text evidence="6">The sequence shown here is derived from an EMBL/GenBank/DDBJ whole genome shotgun (WGS) entry which is preliminary data.</text>
</comment>
<dbReference type="PROSITE" id="PS51635">
    <property type="entry name" value="PNPLA"/>
    <property type="match status" value="1"/>
</dbReference>
<feature type="short sequence motif" description="GXSXG" evidence="4">
    <location>
        <begin position="96"/>
        <end position="100"/>
    </location>
</feature>
<name>A0A371K5W8_9GAMM</name>
<reference evidence="6 7" key="1">
    <citation type="submission" date="2018-08" db="EMBL/GenBank/DDBJ databases">
        <title>Lysobacter sp. zong2l5, whole genome shotgun sequence.</title>
        <authorList>
            <person name="Zhang X."/>
            <person name="Feng G."/>
            <person name="Zhu H."/>
        </authorList>
    </citation>
    <scope>NUCLEOTIDE SEQUENCE [LARGE SCALE GENOMIC DNA]</scope>
    <source>
        <strain evidence="7">zong2l5</strain>
    </source>
</reference>
<keyword evidence="3 4" id="KW-0443">Lipid metabolism</keyword>
<dbReference type="InterPro" id="IPR050301">
    <property type="entry name" value="NTE"/>
</dbReference>
<proteinExistence type="predicted"/>
<dbReference type="AlphaFoldDB" id="A0A371K5W8"/>
<dbReference type="Proteomes" id="UP000264492">
    <property type="component" value="Unassembled WGS sequence"/>
</dbReference>
<feature type="active site" description="Proton acceptor" evidence="4">
    <location>
        <position position="210"/>
    </location>
</feature>
<evidence type="ECO:0000256" key="1">
    <source>
        <dbReference type="ARBA" id="ARBA00022801"/>
    </source>
</evidence>
<feature type="short sequence motif" description="DGA/G" evidence="4">
    <location>
        <begin position="210"/>
        <end position="212"/>
    </location>
</feature>
<feature type="short sequence motif" description="GXGXXG" evidence="4">
    <location>
        <begin position="69"/>
        <end position="74"/>
    </location>
</feature>